<dbReference type="Proteomes" id="UP000653565">
    <property type="component" value="Unassembled WGS sequence"/>
</dbReference>
<comment type="caution">
    <text evidence="8">The sequence shown here is derived from an EMBL/GenBank/DDBJ whole genome shotgun (WGS) entry which is preliminary data.</text>
</comment>
<dbReference type="PANTHER" id="PTHR31845:SF39">
    <property type="entry name" value="TRANSCRIPTION FACTOR PBCR-RELATED"/>
    <property type="match status" value="1"/>
</dbReference>
<organism evidence="8 9">
    <name type="scientific">Aspergillus fumigatiaffinis</name>
    <dbReference type="NCBI Taxonomy" id="340414"/>
    <lineage>
        <taxon>Eukaryota</taxon>
        <taxon>Fungi</taxon>
        <taxon>Dikarya</taxon>
        <taxon>Ascomycota</taxon>
        <taxon>Pezizomycotina</taxon>
        <taxon>Eurotiomycetes</taxon>
        <taxon>Eurotiomycetidae</taxon>
        <taxon>Eurotiales</taxon>
        <taxon>Aspergillaceae</taxon>
        <taxon>Aspergillus</taxon>
        <taxon>Aspergillus subgen. Fumigati</taxon>
    </lineage>
</organism>
<evidence type="ECO:0000256" key="7">
    <source>
        <dbReference type="SAM" id="MobiDB-lite"/>
    </source>
</evidence>
<sequence length="659" mass="73905">MEFGINTPFSPPDNEAAEPGNVGMEEDQQQKICQKSGKTCINATGQPGKRQQQLSDRILEIQSRIELMLSSAELEDSAGDIHPSSRDTLRSSSESSRNTLQHDRNLLINHNPGMGDLESSIHSWLAENITDLDDRTAETIFGRYLSNMAPTFPVVVFPQGTTAANVRSDNPLLFLAILDVASSGFCALETQRKLRKLIVQAYVHCMLRAEQYTIGLLQALIVSATWYRTIEPVEPGEQMDIYQISHTAANMALIMRLGENLNAKSGGSFGAESLEARRVCTSMSLRAPNVMRWTRLMDECLEALENSPAALASDTVLCRHIRLQHITEEFAMQLSAEETSSPDTTRAIQIQMTHREFKRRLNEWRTDVADGCWDEALEFSYYFSCLYMNEVAYCTPTSDNVTCEATVAIETHAIPEFMETTDNIFRVFTSLDMSTIRALPAMYLIRIIYTFMILVKLHFAATKLPTHDARLQVARLQVPQRLDRVIQMSAGWGPLWPATKLTTVFSRLRPWFESGDGNPQRLQKAPPWLTLWEFKSPSQNRDAHNMDMVELPLSLELPVGSDFSAGPPFRSTPQATESCVPQKEATAFMQDDKGPLDAVDIPNIEQMDGPAFMGLDWSQVSDMGFDLCNLETPFSPIPIPNHGFDPDAVMKGNFTNRDK</sequence>
<keyword evidence="4" id="KW-0238">DNA-binding</keyword>
<dbReference type="InterPro" id="IPR051089">
    <property type="entry name" value="prtT"/>
</dbReference>
<keyword evidence="3" id="KW-0805">Transcription regulation</keyword>
<protein>
    <recommendedName>
        <fullName evidence="10">C6 transcription factor</fullName>
    </recommendedName>
</protein>
<evidence type="ECO:0000256" key="6">
    <source>
        <dbReference type="ARBA" id="ARBA00023242"/>
    </source>
</evidence>
<accession>A0A8H4MD19</accession>
<dbReference type="PANTHER" id="PTHR31845">
    <property type="entry name" value="FINGER DOMAIN PROTEIN, PUTATIVE-RELATED"/>
    <property type="match status" value="1"/>
</dbReference>
<keyword evidence="9" id="KW-1185">Reference proteome</keyword>
<evidence type="ECO:0008006" key="10">
    <source>
        <dbReference type="Google" id="ProtNLM"/>
    </source>
</evidence>
<comment type="subcellular location">
    <subcellularLocation>
        <location evidence="1">Nucleus</location>
    </subcellularLocation>
</comment>
<name>A0A8H4MD19_9EURO</name>
<dbReference type="GO" id="GO:0000981">
    <property type="term" value="F:DNA-binding transcription factor activity, RNA polymerase II-specific"/>
    <property type="evidence" value="ECO:0007669"/>
    <property type="project" value="TreeGrafter"/>
</dbReference>
<proteinExistence type="predicted"/>
<gene>
    <name evidence="8" type="ORF">CNMCM6805_003844</name>
</gene>
<keyword evidence="6" id="KW-0539">Nucleus</keyword>
<evidence type="ECO:0000256" key="5">
    <source>
        <dbReference type="ARBA" id="ARBA00023163"/>
    </source>
</evidence>
<dbReference type="GO" id="GO:0005634">
    <property type="term" value="C:nucleus"/>
    <property type="evidence" value="ECO:0007669"/>
    <property type="project" value="UniProtKB-SubCell"/>
</dbReference>
<evidence type="ECO:0000313" key="8">
    <source>
        <dbReference type="EMBL" id="KAF4241570.1"/>
    </source>
</evidence>
<keyword evidence="2" id="KW-0862">Zinc</keyword>
<evidence type="ECO:0000256" key="2">
    <source>
        <dbReference type="ARBA" id="ARBA00022833"/>
    </source>
</evidence>
<reference evidence="8" key="2">
    <citation type="submission" date="2020-04" db="EMBL/GenBank/DDBJ databases">
        <authorList>
            <person name="Santos R.A.C."/>
            <person name="Steenwyk J.L."/>
            <person name="Rivero-Menendez O."/>
            <person name="Mead M.E."/>
            <person name="Silva L.P."/>
            <person name="Bastos R.W."/>
            <person name="Alastruey-Izquierdo A."/>
            <person name="Goldman G.H."/>
            <person name="Rokas A."/>
        </authorList>
    </citation>
    <scope>NUCLEOTIDE SEQUENCE</scope>
    <source>
        <strain evidence="8">CNM-CM6805</strain>
    </source>
</reference>
<evidence type="ECO:0000256" key="4">
    <source>
        <dbReference type="ARBA" id="ARBA00023125"/>
    </source>
</evidence>
<evidence type="ECO:0000256" key="3">
    <source>
        <dbReference type="ARBA" id="ARBA00023015"/>
    </source>
</evidence>
<dbReference type="CDD" id="cd12148">
    <property type="entry name" value="fungal_TF_MHR"/>
    <property type="match status" value="1"/>
</dbReference>
<dbReference type="EMBL" id="JAAAPX010000020">
    <property type="protein sequence ID" value="KAF4241570.1"/>
    <property type="molecule type" value="Genomic_DNA"/>
</dbReference>
<reference evidence="8" key="1">
    <citation type="journal article" date="2020" name="bioRxiv">
        <title>Genomic and phenotypic heterogeneity of clinical isolates of the human pathogens Aspergillus fumigatus, Aspergillus lentulus and Aspergillus fumigatiaffinis.</title>
        <authorList>
            <person name="dos Santos R.A.C."/>
            <person name="Steenwyk J.L."/>
            <person name="Rivero-Menendez O."/>
            <person name="Mead M.E."/>
            <person name="Silva L.P."/>
            <person name="Bastos R.W."/>
            <person name="Alastruey-Izquierdo A."/>
            <person name="Goldman G.H."/>
            <person name="Rokas A."/>
        </authorList>
    </citation>
    <scope>NUCLEOTIDE SEQUENCE</scope>
    <source>
        <strain evidence="8">CNM-CM6805</strain>
    </source>
</reference>
<feature type="region of interest" description="Disordered" evidence="7">
    <location>
        <begin position="1"/>
        <end position="31"/>
    </location>
</feature>
<dbReference type="GO" id="GO:0000976">
    <property type="term" value="F:transcription cis-regulatory region binding"/>
    <property type="evidence" value="ECO:0007669"/>
    <property type="project" value="TreeGrafter"/>
</dbReference>
<evidence type="ECO:0000313" key="9">
    <source>
        <dbReference type="Proteomes" id="UP000653565"/>
    </source>
</evidence>
<keyword evidence="5" id="KW-0804">Transcription</keyword>
<dbReference type="AlphaFoldDB" id="A0A8H4MD19"/>
<evidence type="ECO:0000256" key="1">
    <source>
        <dbReference type="ARBA" id="ARBA00004123"/>
    </source>
</evidence>
<feature type="region of interest" description="Disordered" evidence="7">
    <location>
        <begin position="75"/>
        <end position="99"/>
    </location>
</feature>